<dbReference type="OrthoDB" id="5348404at2759"/>
<gene>
    <name evidence="1" type="ORF">CTI12_AA595060</name>
</gene>
<organism evidence="1 2">
    <name type="scientific">Artemisia annua</name>
    <name type="common">Sweet wormwood</name>
    <dbReference type="NCBI Taxonomy" id="35608"/>
    <lineage>
        <taxon>Eukaryota</taxon>
        <taxon>Viridiplantae</taxon>
        <taxon>Streptophyta</taxon>
        <taxon>Embryophyta</taxon>
        <taxon>Tracheophyta</taxon>
        <taxon>Spermatophyta</taxon>
        <taxon>Magnoliopsida</taxon>
        <taxon>eudicotyledons</taxon>
        <taxon>Gunneridae</taxon>
        <taxon>Pentapetalae</taxon>
        <taxon>asterids</taxon>
        <taxon>campanulids</taxon>
        <taxon>Asterales</taxon>
        <taxon>Asteraceae</taxon>
        <taxon>Asteroideae</taxon>
        <taxon>Anthemideae</taxon>
        <taxon>Artemisiinae</taxon>
        <taxon>Artemisia</taxon>
    </lineage>
</organism>
<accession>A0A2U1KJJ1</accession>
<dbReference type="Proteomes" id="UP000245207">
    <property type="component" value="Unassembled WGS sequence"/>
</dbReference>
<comment type="caution">
    <text evidence="1">The sequence shown here is derived from an EMBL/GenBank/DDBJ whole genome shotgun (WGS) entry which is preliminary data.</text>
</comment>
<sequence length="152" mass="17131">MVFDEVFFELRCVNVDPVASREMILKILCSFLEMLLELFGVYGDGELKWYYGLKPLYLHLCGKMSVVKVEVGDEEKSDVIEKTETQVEAPGTSVTEIVSEIVVEGSQHVVDGIKMTLNQAIEPVGKGMIMIQEMIHRLSIDDDDKKSEVEVD</sequence>
<evidence type="ECO:0000313" key="2">
    <source>
        <dbReference type="Proteomes" id="UP000245207"/>
    </source>
</evidence>
<keyword evidence="2" id="KW-1185">Reference proteome</keyword>
<dbReference type="STRING" id="35608.A0A2U1KJJ1"/>
<dbReference type="AlphaFoldDB" id="A0A2U1KJJ1"/>
<proteinExistence type="predicted"/>
<dbReference type="EMBL" id="PKPP01017448">
    <property type="protein sequence ID" value="PWA36950.1"/>
    <property type="molecule type" value="Genomic_DNA"/>
</dbReference>
<reference evidence="1 2" key="1">
    <citation type="journal article" date="2018" name="Mol. Plant">
        <title>The genome of Artemisia annua provides insight into the evolution of Asteraceae family and artemisinin biosynthesis.</title>
        <authorList>
            <person name="Shen Q."/>
            <person name="Zhang L."/>
            <person name="Liao Z."/>
            <person name="Wang S."/>
            <person name="Yan T."/>
            <person name="Shi P."/>
            <person name="Liu M."/>
            <person name="Fu X."/>
            <person name="Pan Q."/>
            <person name="Wang Y."/>
            <person name="Lv Z."/>
            <person name="Lu X."/>
            <person name="Zhang F."/>
            <person name="Jiang W."/>
            <person name="Ma Y."/>
            <person name="Chen M."/>
            <person name="Hao X."/>
            <person name="Li L."/>
            <person name="Tang Y."/>
            <person name="Lv G."/>
            <person name="Zhou Y."/>
            <person name="Sun X."/>
            <person name="Brodelius P.E."/>
            <person name="Rose J.K.C."/>
            <person name="Tang K."/>
        </authorList>
    </citation>
    <scope>NUCLEOTIDE SEQUENCE [LARGE SCALE GENOMIC DNA]</scope>
    <source>
        <strain evidence="2">cv. Huhao1</strain>
        <tissue evidence="1">Leaf</tissue>
    </source>
</reference>
<evidence type="ECO:0000313" key="1">
    <source>
        <dbReference type="EMBL" id="PWA36950.1"/>
    </source>
</evidence>
<protein>
    <submittedName>
        <fullName evidence="1">Organic solute transporter Ost-alpha</fullName>
    </submittedName>
</protein>
<name>A0A2U1KJJ1_ARTAN</name>